<dbReference type="PRINTS" id="PR00411">
    <property type="entry name" value="PNDRDTASEI"/>
</dbReference>
<sequence>MSGTERIVIAGNGQAGIQLADSLRREGFTGALTLIGEESAFPYQRPPLSKDYLAAGPGGTAPAPLPLRAGQFFADNGIDARTGVAVASIDRTGHTVSLSDGTVLGYGKLVLATGAANRDLTVPGARAAGIFGLRTLADASAVHAALAGARRAVVVGAGFIGLEFAAAAAARGIEVTVLEYA</sequence>
<evidence type="ECO:0000256" key="1">
    <source>
        <dbReference type="ARBA" id="ARBA00001974"/>
    </source>
</evidence>
<proteinExistence type="predicted"/>
<keyword evidence="2" id="KW-0285">Flavoprotein</keyword>
<evidence type="ECO:0000256" key="3">
    <source>
        <dbReference type="ARBA" id="ARBA00022827"/>
    </source>
</evidence>
<protein>
    <submittedName>
        <fullName evidence="6">FAD-dependent oxidoreductase</fullName>
    </submittedName>
</protein>
<gene>
    <name evidence="6" type="ORF">HER39_20360</name>
</gene>
<keyword evidence="7" id="KW-1185">Reference proteome</keyword>
<feature type="domain" description="FAD/NAD(P)-binding" evidence="5">
    <location>
        <begin position="6"/>
        <end position="180"/>
    </location>
</feature>
<dbReference type="EMBL" id="JAAZSR010000824">
    <property type="protein sequence ID" value="NKX52883.1"/>
    <property type="molecule type" value="Genomic_DNA"/>
</dbReference>
<dbReference type="InterPro" id="IPR023753">
    <property type="entry name" value="FAD/NAD-binding_dom"/>
</dbReference>
<dbReference type="Gene3D" id="3.50.50.60">
    <property type="entry name" value="FAD/NAD(P)-binding domain"/>
    <property type="match status" value="2"/>
</dbReference>
<keyword evidence="3" id="KW-0274">FAD</keyword>
<evidence type="ECO:0000313" key="7">
    <source>
        <dbReference type="Proteomes" id="UP000523795"/>
    </source>
</evidence>
<evidence type="ECO:0000256" key="4">
    <source>
        <dbReference type="ARBA" id="ARBA00023002"/>
    </source>
</evidence>
<dbReference type="InterPro" id="IPR050446">
    <property type="entry name" value="FAD-oxidoreductase/Apoptosis"/>
</dbReference>
<dbReference type="Proteomes" id="UP000523795">
    <property type="component" value="Unassembled WGS sequence"/>
</dbReference>
<dbReference type="PANTHER" id="PTHR43557:SF2">
    <property type="entry name" value="RIESKE DOMAIN-CONTAINING PROTEIN-RELATED"/>
    <property type="match status" value="1"/>
</dbReference>
<dbReference type="PANTHER" id="PTHR43557">
    <property type="entry name" value="APOPTOSIS-INDUCING FACTOR 1"/>
    <property type="match status" value="1"/>
</dbReference>
<dbReference type="PRINTS" id="PR00368">
    <property type="entry name" value="FADPNR"/>
</dbReference>
<reference evidence="6 7" key="1">
    <citation type="submission" date="2020-04" db="EMBL/GenBank/DDBJ databases">
        <authorList>
            <person name="Liu S."/>
        </authorList>
    </citation>
    <scope>NUCLEOTIDE SEQUENCE [LARGE SCALE GENOMIC DNA]</scope>
    <source>
        <strain evidence="6 7">CGMCC 1.15091</strain>
    </source>
</reference>
<keyword evidence="4" id="KW-0560">Oxidoreductase</keyword>
<comment type="caution">
    <text evidence="6">The sequence shown here is derived from an EMBL/GenBank/DDBJ whole genome shotgun (WGS) entry which is preliminary data.</text>
</comment>
<name>A0ABX1JUE3_9MICC</name>
<feature type="non-terminal residue" evidence="6">
    <location>
        <position position="181"/>
    </location>
</feature>
<accession>A0ABX1JUE3</accession>
<evidence type="ECO:0000313" key="6">
    <source>
        <dbReference type="EMBL" id="NKX52883.1"/>
    </source>
</evidence>
<dbReference type="SUPFAM" id="SSF51905">
    <property type="entry name" value="FAD/NAD(P)-binding domain"/>
    <property type="match status" value="1"/>
</dbReference>
<evidence type="ECO:0000256" key="2">
    <source>
        <dbReference type="ARBA" id="ARBA00022630"/>
    </source>
</evidence>
<organism evidence="6 7">
    <name type="scientific">Arthrobacter deserti</name>
    <dbReference type="NCBI Taxonomy" id="1742687"/>
    <lineage>
        <taxon>Bacteria</taxon>
        <taxon>Bacillati</taxon>
        <taxon>Actinomycetota</taxon>
        <taxon>Actinomycetes</taxon>
        <taxon>Micrococcales</taxon>
        <taxon>Micrococcaceae</taxon>
        <taxon>Arthrobacter</taxon>
    </lineage>
</organism>
<evidence type="ECO:0000259" key="5">
    <source>
        <dbReference type="Pfam" id="PF07992"/>
    </source>
</evidence>
<dbReference type="InterPro" id="IPR036188">
    <property type="entry name" value="FAD/NAD-bd_sf"/>
</dbReference>
<dbReference type="Pfam" id="PF07992">
    <property type="entry name" value="Pyr_redox_2"/>
    <property type="match status" value="1"/>
</dbReference>
<comment type="cofactor">
    <cofactor evidence="1">
        <name>FAD</name>
        <dbReference type="ChEBI" id="CHEBI:57692"/>
    </cofactor>
</comment>